<evidence type="ECO:0000256" key="5">
    <source>
        <dbReference type="SAM" id="MobiDB-lite"/>
    </source>
</evidence>
<feature type="compositionally biased region" description="Acidic residues" evidence="5">
    <location>
        <begin position="1000"/>
        <end position="1010"/>
    </location>
</feature>
<feature type="compositionally biased region" description="Basic and acidic residues" evidence="5">
    <location>
        <begin position="1200"/>
        <end position="1213"/>
    </location>
</feature>
<keyword evidence="4" id="KW-0131">Cell cycle</keyword>
<dbReference type="GO" id="GO:0006281">
    <property type="term" value="P:DNA repair"/>
    <property type="evidence" value="ECO:0007669"/>
    <property type="project" value="TreeGrafter"/>
</dbReference>
<dbReference type="Proteomes" id="UP001163046">
    <property type="component" value="Unassembled WGS sequence"/>
</dbReference>
<sequence length="1356" mass="155794">MENLNDLGDYLNTEIVCTLAGLGYSEGSDYYKSPDCLESLKDLVRFLRRDDTTCEIRRQLGYSEVLQNDLVAILKSCSSKEREIFDMVVRLMVNLTQPAVLCFSNNIPDDKTGQHYYLDLVTQLQSYKEAFTEKEVMSIIGRELGRLLQMEWDDRLEEDSLLIERILLLIRNILHVPANKQAEKRTDDDASIHDQVIWNLHTNGIDDLLLFVASSPDERRWSMHILEIVSLMFREQNPESLAKAGEGRSRTEKKDDERQLEIIRQQELAEKLNNARKFSGRHSRFGGSFYVQNMKSINDQNQLIYHRPLAEVKNMTFDHNKTAPKKRKKQLPAKEMGEERRSTLSIRLFLKNFCKEFLQNCYNPLMYIVKDNLKHGRSQENDETYFLWAMRFFMEFSRHYDFRVDYISETLSVVTFTDLLTNIIKFYDGIESNKSEASIWGRRLHLAIQAYKELFMNVMCMDKSDDENLQENAKIIKGNIFYTPEYRDTFLSLLRKFNMSKQTKGYLRDLIEAFHIFLKMLEKYCTGKSHIVVQKKKKVSKKKKRNQHLGTPVNLTTEEIEQKWQDLASDLSSTLQGHAGEIPESVAPFDAASEIPVDEQKTNALSQIQGLLRNQLCCEAVALLRAARDVWADDDHFGSAGISAEDEFMCLCDIFKMDLPSVAIPTENEEDEREDEANPEEEEMAAVQTHEVEFSIQEFLNKLATPTVLQPYCWLLKYYKENKETTNHAIIKMLHRVAADLKTPAMLFQLSLFCTFQKILSDPAANQYKEMVKFSRYIVAKFFELLPKNPVLLAELVVWKNSGDCYEIVEGYGTLVMRSASQNTAATWTFEEEEELRKLYDEYKGSDDLVDKIMENMSNDTKTRRQIMKKLVLMKLVTNRKELYKKPAKKGVWPEEEVEQLRTLYEEYKNSEDEDIVEKIMEHMLNASRTRRQVVNQLVKMGLVEDRKMLQKKKKKGNRRRKKADGFVVDNEDEGNESEDGNSDNEEGFDHPPSSSSDESASDDDEEAGTSDETLNSIISKLNSAGLNEQLQWIQSKLLKTADDREKTDKEKWQPLPLVTITEENEEALGNKLFKQALKKVGLKPPANEQETFWRIPVILNPEKLRRAAKDLDGSGSSDNAQGDDAGSVTPSAASKSKSRKETLAALAAARKEKGSVSSRKRKERNRSTQARRRGGKDWRKNVNEIAADDNTDNENESDAESRDKGGSEDKGSEVPLPTGEQNGSKSKRGKRRVKALDDSDEDDNGLDNVLQNGHVLSDESEHEDDDERTDKDNAVAAKKASPSESDENDLEYSRNISDTEDVNNNAERSEAGKKRPRDDNDDESSDDDDDEEFNLPLNFHKKARRVLVDDDDDED</sequence>
<comment type="subcellular location">
    <subcellularLocation>
        <location evidence="1">Nucleus</location>
    </subcellularLocation>
</comment>
<dbReference type="PANTHER" id="PTHR22940">
    <property type="entry name" value="TIMEOUT/TIMELESS-2"/>
    <property type="match status" value="1"/>
</dbReference>
<dbReference type="Pfam" id="PF26019">
    <property type="entry name" value="HTH_TIMELESS"/>
    <property type="match status" value="2"/>
</dbReference>
<evidence type="ECO:0000256" key="3">
    <source>
        <dbReference type="ARBA" id="ARBA00023242"/>
    </source>
</evidence>
<dbReference type="GO" id="GO:0048511">
    <property type="term" value="P:rhythmic process"/>
    <property type="evidence" value="ECO:0007669"/>
    <property type="project" value="UniProtKB-KW"/>
</dbReference>
<feature type="compositionally biased region" description="Acidic residues" evidence="5">
    <location>
        <begin position="1187"/>
        <end position="1199"/>
    </location>
</feature>
<dbReference type="InterPro" id="IPR044998">
    <property type="entry name" value="Timeless"/>
</dbReference>
<evidence type="ECO:0000256" key="1">
    <source>
        <dbReference type="ARBA" id="ARBA00004123"/>
    </source>
</evidence>
<evidence type="ECO:0000313" key="7">
    <source>
        <dbReference type="EMBL" id="KAJ7386788.1"/>
    </source>
</evidence>
<accession>A0A9X0D5U4</accession>
<reference evidence="7" key="1">
    <citation type="submission" date="2023-01" db="EMBL/GenBank/DDBJ databases">
        <title>Genome assembly of the deep-sea coral Lophelia pertusa.</title>
        <authorList>
            <person name="Herrera S."/>
            <person name="Cordes E."/>
        </authorList>
    </citation>
    <scope>NUCLEOTIDE SEQUENCE</scope>
    <source>
        <strain evidence="7">USNM1676648</strain>
        <tissue evidence="7">Polyp</tissue>
    </source>
</reference>
<feature type="compositionally biased region" description="Acidic residues" evidence="5">
    <location>
        <begin position="1259"/>
        <end position="1268"/>
    </location>
</feature>
<feature type="domain" description="Myb-like" evidence="6">
    <location>
        <begin position="824"/>
        <end position="877"/>
    </location>
</feature>
<keyword evidence="8" id="KW-1185">Reference proteome</keyword>
<evidence type="ECO:0000256" key="2">
    <source>
        <dbReference type="ARBA" id="ARBA00008174"/>
    </source>
</evidence>
<dbReference type="InterPro" id="IPR001005">
    <property type="entry name" value="SANT/Myb"/>
</dbReference>
<dbReference type="GO" id="GO:0031298">
    <property type="term" value="C:replication fork protection complex"/>
    <property type="evidence" value="ECO:0007669"/>
    <property type="project" value="TreeGrafter"/>
</dbReference>
<organism evidence="7 8">
    <name type="scientific">Desmophyllum pertusum</name>
    <dbReference type="NCBI Taxonomy" id="174260"/>
    <lineage>
        <taxon>Eukaryota</taxon>
        <taxon>Metazoa</taxon>
        <taxon>Cnidaria</taxon>
        <taxon>Anthozoa</taxon>
        <taxon>Hexacorallia</taxon>
        <taxon>Scleractinia</taxon>
        <taxon>Caryophylliina</taxon>
        <taxon>Caryophylliidae</taxon>
        <taxon>Desmophyllum</taxon>
    </lineage>
</organism>
<comment type="caution">
    <text evidence="7">The sequence shown here is derived from an EMBL/GenBank/DDBJ whole genome shotgun (WGS) entry which is preliminary data.</text>
</comment>
<evidence type="ECO:0000256" key="4">
    <source>
        <dbReference type="ARBA" id="ARBA00023306"/>
    </source>
</evidence>
<evidence type="ECO:0000313" key="8">
    <source>
        <dbReference type="Proteomes" id="UP001163046"/>
    </source>
</evidence>
<feature type="compositionally biased region" description="Acidic residues" evidence="5">
    <location>
        <begin position="1320"/>
        <end position="1334"/>
    </location>
</feature>
<dbReference type="GO" id="GO:0043111">
    <property type="term" value="P:replication fork arrest"/>
    <property type="evidence" value="ECO:0007669"/>
    <property type="project" value="TreeGrafter"/>
</dbReference>
<comment type="similarity">
    <text evidence="2">Belongs to the timeless family.</text>
</comment>
<feature type="compositionally biased region" description="Acidic residues" evidence="5">
    <location>
        <begin position="667"/>
        <end position="684"/>
    </location>
</feature>
<dbReference type="EMBL" id="MU825875">
    <property type="protein sequence ID" value="KAJ7386788.1"/>
    <property type="molecule type" value="Genomic_DNA"/>
</dbReference>
<feature type="region of interest" description="Disordered" evidence="5">
    <location>
        <begin position="666"/>
        <end position="685"/>
    </location>
</feature>
<feature type="region of interest" description="Disordered" evidence="5">
    <location>
        <begin position="1109"/>
        <end position="1356"/>
    </location>
</feature>
<dbReference type="Pfam" id="PF05029">
    <property type="entry name" value="TIMELESS_C"/>
    <property type="match status" value="1"/>
</dbReference>
<name>A0A9X0D5U4_9CNID</name>
<protein>
    <recommendedName>
        <fullName evidence="6">Myb-like domain-containing protein</fullName>
    </recommendedName>
</protein>
<gene>
    <name evidence="7" type="ORF">OS493_006817</name>
</gene>
<dbReference type="GO" id="GO:0000076">
    <property type="term" value="P:DNA replication checkpoint signaling"/>
    <property type="evidence" value="ECO:0007669"/>
    <property type="project" value="TreeGrafter"/>
</dbReference>
<feature type="compositionally biased region" description="Basic and acidic residues" evidence="5">
    <location>
        <begin position="245"/>
        <end position="259"/>
    </location>
</feature>
<feature type="region of interest" description="Disordered" evidence="5">
    <location>
        <begin position="240"/>
        <end position="259"/>
    </location>
</feature>
<keyword evidence="3" id="KW-0539">Nucleus</keyword>
<feature type="compositionally biased region" description="Basic and acidic residues" evidence="5">
    <location>
        <begin position="1308"/>
        <end position="1319"/>
    </location>
</feature>
<proteinExistence type="inferred from homology"/>
<dbReference type="InterPro" id="IPR006906">
    <property type="entry name" value="Timeless_N"/>
</dbReference>
<dbReference type="SMART" id="SM00717">
    <property type="entry name" value="SANT"/>
    <property type="match status" value="2"/>
</dbReference>
<dbReference type="InterPro" id="IPR007725">
    <property type="entry name" value="TIMELESS_C"/>
</dbReference>
<feature type="compositionally biased region" description="Basic residues" evidence="5">
    <location>
        <begin position="1159"/>
        <end position="1175"/>
    </location>
</feature>
<dbReference type="GO" id="GO:0003677">
    <property type="term" value="F:DNA binding"/>
    <property type="evidence" value="ECO:0007669"/>
    <property type="project" value="TreeGrafter"/>
</dbReference>
<dbReference type="Pfam" id="PF04821">
    <property type="entry name" value="TIMELESS"/>
    <property type="match status" value="1"/>
</dbReference>
<feature type="region of interest" description="Disordered" evidence="5">
    <location>
        <begin position="949"/>
        <end position="1012"/>
    </location>
</feature>
<feature type="compositionally biased region" description="Basic residues" evidence="5">
    <location>
        <begin position="950"/>
        <end position="963"/>
    </location>
</feature>
<feature type="domain" description="Myb-like" evidence="6">
    <location>
        <begin position="889"/>
        <end position="944"/>
    </location>
</feature>
<evidence type="ECO:0000259" key="6">
    <source>
        <dbReference type="SMART" id="SM00717"/>
    </source>
</evidence>
<feature type="compositionally biased region" description="Acidic residues" evidence="5">
    <location>
        <begin position="970"/>
        <end position="987"/>
    </location>
</feature>
<dbReference type="OrthoDB" id="310853at2759"/>
<dbReference type="PANTHER" id="PTHR22940:SF4">
    <property type="entry name" value="PROTEIN TIMELESS HOMOLOG"/>
    <property type="match status" value="1"/>
</dbReference>